<feature type="compositionally biased region" description="Polar residues" evidence="1">
    <location>
        <begin position="708"/>
        <end position="723"/>
    </location>
</feature>
<gene>
    <name evidence="2" type="ORF">Plec18167_003889</name>
</gene>
<feature type="region of interest" description="Disordered" evidence="1">
    <location>
        <begin position="707"/>
        <end position="815"/>
    </location>
</feature>
<feature type="region of interest" description="Disordered" evidence="1">
    <location>
        <begin position="563"/>
        <end position="603"/>
    </location>
</feature>
<feature type="region of interest" description="Disordered" evidence="1">
    <location>
        <begin position="135"/>
        <end position="174"/>
    </location>
</feature>
<evidence type="ECO:0000256" key="1">
    <source>
        <dbReference type="SAM" id="MobiDB-lite"/>
    </source>
</evidence>
<feature type="compositionally biased region" description="Low complexity" evidence="1">
    <location>
        <begin position="563"/>
        <end position="574"/>
    </location>
</feature>
<name>A0ABR3XUU2_9EURO</name>
<feature type="compositionally biased region" description="Polar residues" evidence="1">
    <location>
        <begin position="486"/>
        <end position="511"/>
    </location>
</feature>
<evidence type="ECO:0000313" key="2">
    <source>
        <dbReference type="EMBL" id="KAL1879435.1"/>
    </source>
</evidence>
<organism evidence="2 3">
    <name type="scientific">Paecilomyces lecythidis</name>
    <dbReference type="NCBI Taxonomy" id="3004212"/>
    <lineage>
        <taxon>Eukaryota</taxon>
        <taxon>Fungi</taxon>
        <taxon>Dikarya</taxon>
        <taxon>Ascomycota</taxon>
        <taxon>Pezizomycotina</taxon>
        <taxon>Eurotiomycetes</taxon>
        <taxon>Eurotiomycetidae</taxon>
        <taxon>Eurotiales</taxon>
        <taxon>Thermoascaceae</taxon>
        <taxon>Paecilomyces</taxon>
    </lineage>
</organism>
<dbReference type="EMBL" id="JAVDPF010000010">
    <property type="protein sequence ID" value="KAL1879435.1"/>
    <property type="molecule type" value="Genomic_DNA"/>
</dbReference>
<reference evidence="2 3" key="1">
    <citation type="journal article" date="2024" name="IMA Fungus">
        <title>IMA Genome - F19 : A genome assembly and annotation guide to empower mycologists, including annotated draft genome sequences of Ceratocystis pirilliformis, Diaporthe australafricana, Fusarium ophioides, Paecilomyces lecythidis, and Sporothrix stenoceras.</title>
        <authorList>
            <person name="Aylward J."/>
            <person name="Wilson A.M."/>
            <person name="Visagie C.M."/>
            <person name="Spraker J."/>
            <person name="Barnes I."/>
            <person name="Buitendag C."/>
            <person name="Ceriani C."/>
            <person name="Del Mar Angel L."/>
            <person name="du Plessis D."/>
            <person name="Fuchs T."/>
            <person name="Gasser K."/>
            <person name="Kramer D."/>
            <person name="Li W."/>
            <person name="Munsamy K."/>
            <person name="Piso A."/>
            <person name="Price J.L."/>
            <person name="Sonnekus B."/>
            <person name="Thomas C."/>
            <person name="van der Nest A."/>
            <person name="van Dijk A."/>
            <person name="van Heerden A."/>
            <person name="van Vuuren N."/>
            <person name="Yilmaz N."/>
            <person name="Duong T.A."/>
            <person name="van der Merwe N.A."/>
            <person name="Wingfield M.J."/>
            <person name="Wingfield B.D."/>
        </authorList>
    </citation>
    <scope>NUCLEOTIDE SEQUENCE [LARGE SCALE GENOMIC DNA]</scope>
    <source>
        <strain evidence="2 3">CMW 18167</strain>
    </source>
</reference>
<proteinExistence type="predicted"/>
<feature type="compositionally biased region" description="Polar residues" evidence="1">
    <location>
        <begin position="783"/>
        <end position="799"/>
    </location>
</feature>
<dbReference type="Proteomes" id="UP001583193">
    <property type="component" value="Unassembled WGS sequence"/>
</dbReference>
<feature type="compositionally biased region" description="Polar residues" evidence="1">
    <location>
        <begin position="204"/>
        <end position="219"/>
    </location>
</feature>
<feature type="compositionally biased region" description="Basic and acidic residues" evidence="1">
    <location>
        <begin position="586"/>
        <end position="600"/>
    </location>
</feature>
<protein>
    <submittedName>
        <fullName evidence="2">Uncharacterized protein</fullName>
    </submittedName>
</protein>
<sequence length="885" mass="98527">MASHSVCRAWAPVFSSILHRQDMCQKEAVTGTYCQVDAPIKVKETGLTSHIYGYLRAMGHGGTWYVVDAWIMDPSGCEKLAESTFLVPTIQPEISTDNYTWEWDMLLRMFIVSPVKPDAASNVANGTVNGEYEQGSHCIGQTGEEDNDNGEGPSTNAGTLLGRGIRPSQQEPAMDREHIDALLKPEHFNWADEDDDSVLSEDVQASQAGKNEEQISSGLPSGPLIIDSSQIRCQTPEPGQEPPVYGDDVMEDAEESEEQMLQENVKDEFNYREQMTAWASTTGWGIHHFNWFGEPVFEYSDTPPAVSLWYIMSGPKVSPLYDEMRVQSILFRALKFIDPVVYYGRDWRDLRRRGHDFIRAVTGSVFKCYTLHGTWRDDEKHFDEGTRMDEGILESYGADEYVIANGFTMHPAVMNRTERLNARKSLSEQKRSFNLWRYSSTVTQDRIYTLSPLRFCTSVDEKWDEENSMVNNASPVDRGLYTISEESQQGDDSATPSSSHVQVDNISGSTSRDTKNDQSLDSYPSSDLHVVFNNHRYPPDPHNVPRGRAHSKFHSLPKLVTPLSSVSASSASPTVDSKEGIQLANSDDKPESSSDLERFSKPTGAENQGFIHAKLQPMNLRYPPDPHNIPRGREHLKCHSLPKLVTPFSFAPVVAQPAVDQKAVDCHGKGKDGNLAKVPDPIPLQCRCKSSSLYSTGSPYETGLLEATTGNHVKTEGESSTSRLGDHKEPDSVVTAPEVRVQREGLDEDVPVESRPETPVQPVGNESGPGVSEEGTAGKKLVESTSENVVHTGEQSTSCLRVDPEEDVKPTSSQKYRPRLSWRRFSGHISKAFGAKIPAEAEVRSGRKLQKMPPTPRVKSQSKCKPRRYIRRAANSILERLFVAC</sequence>
<comment type="caution">
    <text evidence="2">The sequence shown here is derived from an EMBL/GenBank/DDBJ whole genome shotgun (WGS) entry which is preliminary data.</text>
</comment>
<evidence type="ECO:0000313" key="3">
    <source>
        <dbReference type="Proteomes" id="UP001583193"/>
    </source>
</evidence>
<keyword evidence="3" id="KW-1185">Reference proteome</keyword>
<accession>A0ABR3XUU2</accession>
<feature type="region of interest" description="Disordered" evidence="1">
    <location>
        <begin position="195"/>
        <end position="226"/>
    </location>
</feature>
<feature type="region of interest" description="Disordered" evidence="1">
    <location>
        <begin position="486"/>
        <end position="551"/>
    </location>
</feature>